<dbReference type="Proteomes" id="UP000694620">
    <property type="component" value="Chromosome 7"/>
</dbReference>
<comment type="similarity">
    <text evidence="2">Belongs to the type I cytokine receptor family. Type 2 subfamily.</text>
</comment>
<evidence type="ECO:0000259" key="15">
    <source>
        <dbReference type="PROSITE" id="PS50853"/>
    </source>
</evidence>
<dbReference type="InterPro" id="IPR052672">
    <property type="entry name" value="Type1_Cytokine_Rcpt_Type2"/>
</dbReference>
<dbReference type="Pfam" id="PF06328">
    <property type="entry name" value="Lep_receptor_Ig"/>
    <property type="match status" value="1"/>
</dbReference>
<dbReference type="SMART" id="SM00060">
    <property type="entry name" value="FN3"/>
    <property type="match status" value="4"/>
</dbReference>
<keyword evidence="12" id="KW-0393">Immunoglobulin domain</keyword>
<evidence type="ECO:0000256" key="6">
    <source>
        <dbReference type="ARBA" id="ARBA00022737"/>
    </source>
</evidence>
<feature type="transmembrane region" description="Helical" evidence="13">
    <location>
        <begin position="522"/>
        <end position="544"/>
    </location>
</feature>
<dbReference type="PROSITE" id="PS50853">
    <property type="entry name" value="FN3"/>
    <property type="match status" value="2"/>
</dbReference>
<dbReference type="CDD" id="cd00063">
    <property type="entry name" value="FN3"/>
    <property type="match status" value="3"/>
</dbReference>
<dbReference type="GO" id="GO:0005886">
    <property type="term" value="C:plasma membrane"/>
    <property type="evidence" value="ECO:0007669"/>
    <property type="project" value="UniProtKB-SubCell"/>
</dbReference>
<evidence type="ECO:0000256" key="13">
    <source>
        <dbReference type="SAM" id="Phobius"/>
    </source>
</evidence>
<evidence type="ECO:0000313" key="17">
    <source>
        <dbReference type="Proteomes" id="UP000694620"/>
    </source>
</evidence>
<evidence type="ECO:0000256" key="3">
    <source>
        <dbReference type="ARBA" id="ARBA00022475"/>
    </source>
</evidence>
<sequence length="761" mass="85532">MSITLYLAVLLIVLLPSKGCDIYPEKSVVKSGSDVRVIFRNSHMTPCPLHEINVKHIFWKLNNLKIPEEQYTITDQNSSSVIIRNFTSNVAEVTCHISAPGTEMLLGGVHIRSELPPDKPTNIYCVQLYRTSFTCYWNSGRRPGVHTDYTVYRKYNDKNDTCLSNNTFCCSCCYKDFYLTATYSIMVVAKNEFGQAWSDIVNINSFNTVKLLSPVDVLLVPLLNKTLKVSWKNSQRAGFPVVCQVRHNATDSGDWVIYNVSLDMALNGSFNIQNLVCLNTYRVAVRCIGNHGQIYWSEWSEEKTAILPEEAPSAHLDVWRKIFDSGEKEKRTVLVFWKSPTKSEANGLILGYKIRCKSAHNIVNEFTSKRQILLNLTQEAYEIEVVAYNSVGESPETKVQIPAGYFEDNKGLLQLEGLHAYSQDDHLWVKWKEPDETVKRYIIDWCTDADSNKIEFQYSNISTVLLKAVTVNRSVFSYTLNALKPKTKYMAHIKASTKNGGTNSSEIFFTTIQFNQTLLHNLLIAAGVGVILLVLLGTVGYIMIRKHLFPEIPNPAYSSIVTLTSQGIPKVNINKTIQDGEIIAKNFKVIDQYPELEVFHMSYGGNIVFPPVPSRPHSNKGNAAFLASSDSSIDVRKVFHTEKPSVCTFRRSSSVQPLLSVSSSDLPSEPGSPIIFNPQENKSHTASEDNLFEGHFSPSLYLKNSIKTRHFNSNACSKEKEISEVKCINNLEQSILDQAYVTVDVLSIDGCGACKLKQSHL</sequence>
<reference evidence="16" key="3">
    <citation type="submission" date="2025-09" db="UniProtKB">
        <authorList>
            <consortium name="Ensembl"/>
        </authorList>
    </citation>
    <scope>IDENTIFICATION</scope>
</reference>
<dbReference type="InterPro" id="IPR036116">
    <property type="entry name" value="FN3_sf"/>
</dbReference>
<evidence type="ECO:0000256" key="1">
    <source>
        <dbReference type="ARBA" id="ARBA00004251"/>
    </source>
</evidence>
<keyword evidence="9" id="KW-1015">Disulfide bond</keyword>
<evidence type="ECO:0000256" key="10">
    <source>
        <dbReference type="ARBA" id="ARBA00023170"/>
    </source>
</evidence>
<evidence type="ECO:0000256" key="2">
    <source>
        <dbReference type="ARBA" id="ARBA00008921"/>
    </source>
</evidence>
<feature type="chain" id="PRO_5034870866" evidence="14">
    <location>
        <begin position="20"/>
        <end position="761"/>
    </location>
</feature>
<comment type="subcellular location">
    <subcellularLocation>
        <location evidence="1">Cell membrane</location>
        <topology evidence="1">Single-pass type I membrane protein</topology>
    </subcellularLocation>
</comment>
<keyword evidence="17" id="KW-1185">Reference proteome</keyword>
<reference evidence="16" key="1">
    <citation type="submission" date="2021-06" db="EMBL/GenBank/DDBJ databases">
        <authorList>
            <consortium name="Wellcome Sanger Institute Data Sharing"/>
        </authorList>
    </citation>
    <scope>NUCLEOTIDE SEQUENCE [LARGE SCALE GENOMIC DNA]</scope>
</reference>
<evidence type="ECO:0000256" key="9">
    <source>
        <dbReference type="ARBA" id="ARBA00023157"/>
    </source>
</evidence>
<evidence type="ECO:0000256" key="7">
    <source>
        <dbReference type="ARBA" id="ARBA00022989"/>
    </source>
</evidence>
<organism evidence="16 17">
    <name type="scientific">Erpetoichthys calabaricus</name>
    <name type="common">Rope fish</name>
    <name type="synonym">Calamoichthys calabaricus</name>
    <dbReference type="NCBI Taxonomy" id="27687"/>
    <lineage>
        <taxon>Eukaryota</taxon>
        <taxon>Metazoa</taxon>
        <taxon>Chordata</taxon>
        <taxon>Craniata</taxon>
        <taxon>Vertebrata</taxon>
        <taxon>Euteleostomi</taxon>
        <taxon>Actinopterygii</taxon>
        <taxon>Polypteriformes</taxon>
        <taxon>Polypteridae</taxon>
        <taxon>Erpetoichthys</taxon>
    </lineage>
</organism>
<dbReference type="InterPro" id="IPR010457">
    <property type="entry name" value="IgC2-like_lig-bd"/>
</dbReference>
<dbReference type="InterPro" id="IPR036179">
    <property type="entry name" value="Ig-like_dom_sf"/>
</dbReference>
<keyword evidence="3" id="KW-1003">Cell membrane</keyword>
<dbReference type="SUPFAM" id="SSF49265">
    <property type="entry name" value="Fibronectin type III"/>
    <property type="match status" value="3"/>
</dbReference>
<dbReference type="InterPro" id="IPR013783">
    <property type="entry name" value="Ig-like_fold"/>
</dbReference>
<dbReference type="FunFam" id="2.60.40.10:FF:000414">
    <property type="entry name" value="Interleukin-6 receptor subunit beta"/>
    <property type="match status" value="1"/>
</dbReference>
<proteinExistence type="inferred from homology"/>
<dbReference type="PROSITE" id="PS01353">
    <property type="entry name" value="HEMATOPO_REC_L_F2"/>
    <property type="match status" value="1"/>
</dbReference>
<keyword evidence="4 13" id="KW-0812">Transmembrane</keyword>
<evidence type="ECO:0000256" key="5">
    <source>
        <dbReference type="ARBA" id="ARBA00022729"/>
    </source>
</evidence>
<feature type="domain" description="Fibronectin type-III" evidence="15">
    <location>
        <begin position="411"/>
        <end position="514"/>
    </location>
</feature>
<evidence type="ECO:0000256" key="14">
    <source>
        <dbReference type="SAM" id="SignalP"/>
    </source>
</evidence>
<feature type="signal peptide" evidence="14">
    <location>
        <begin position="1"/>
        <end position="19"/>
    </location>
</feature>
<dbReference type="Gene3D" id="2.60.40.10">
    <property type="entry name" value="Immunoglobulins"/>
    <property type="match status" value="5"/>
</dbReference>
<evidence type="ECO:0000256" key="8">
    <source>
        <dbReference type="ARBA" id="ARBA00023136"/>
    </source>
</evidence>
<dbReference type="InterPro" id="IPR003529">
    <property type="entry name" value="Hematopoietin_rcpt_Gp130_CS"/>
</dbReference>
<dbReference type="GeneTree" id="ENSGT00940000155603"/>
<dbReference type="PANTHER" id="PTHR48423:SF2">
    <property type="entry name" value="INTERLEUKIN-12 RECEPTOR SUBUNIT BETA-2"/>
    <property type="match status" value="1"/>
</dbReference>
<dbReference type="PANTHER" id="PTHR48423">
    <property type="entry name" value="INTERLEUKIN-27 RECEPTOR SUBUNIT ALPHA"/>
    <property type="match status" value="1"/>
</dbReference>
<protein>
    <submittedName>
        <fullName evidence="16">Interleukin-6 receptor subunit beta-like</fullName>
    </submittedName>
</protein>
<keyword evidence="8 13" id="KW-0472">Membrane</keyword>
<accession>A0A8C4SAJ3</accession>
<keyword evidence="5 14" id="KW-0732">Signal</keyword>
<name>A0A8C4SAJ3_ERPCA</name>
<evidence type="ECO:0000256" key="11">
    <source>
        <dbReference type="ARBA" id="ARBA00023180"/>
    </source>
</evidence>
<keyword evidence="7 13" id="KW-1133">Transmembrane helix</keyword>
<dbReference type="AlphaFoldDB" id="A0A8C4SAJ3"/>
<evidence type="ECO:0000256" key="12">
    <source>
        <dbReference type="ARBA" id="ARBA00023319"/>
    </source>
</evidence>
<keyword evidence="6" id="KW-0677">Repeat</keyword>
<evidence type="ECO:0000313" key="16">
    <source>
        <dbReference type="Ensembl" id="ENSECRP00000011733.1"/>
    </source>
</evidence>
<feature type="domain" description="Fibronectin type-III" evidence="15">
    <location>
        <begin position="213"/>
        <end position="310"/>
    </location>
</feature>
<gene>
    <name evidence="16" type="primary">LOC114654701</name>
</gene>
<dbReference type="SUPFAM" id="SSF48726">
    <property type="entry name" value="Immunoglobulin"/>
    <property type="match status" value="1"/>
</dbReference>
<reference evidence="16" key="2">
    <citation type="submission" date="2025-08" db="UniProtKB">
        <authorList>
            <consortium name="Ensembl"/>
        </authorList>
    </citation>
    <scope>IDENTIFICATION</scope>
</reference>
<dbReference type="Ensembl" id="ENSECRT00000011924.1">
    <property type="protein sequence ID" value="ENSECRP00000011733.1"/>
    <property type="gene ID" value="ENSECRG00000007804.1"/>
</dbReference>
<dbReference type="Pfam" id="PF00041">
    <property type="entry name" value="fn3"/>
    <property type="match status" value="1"/>
</dbReference>
<dbReference type="InterPro" id="IPR003961">
    <property type="entry name" value="FN3_dom"/>
</dbReference>
<evidence type="ECO:0000256" key="4">
    <source>
        <dbReference type="ARBA" id="ARBA00022692"/>
    </source>
</evidence>
<dbReference type="GO" id="GO:0004896">
    <property type="term" value="F:cytokine receptor activity"/>
    <property type="evidence" value="ECO:0007669"/>
    <property type="project" value="InterPro"/>
</dbReference>
<keyword evidence="11" id="KW-0325">Glycoprotein</keyword>
<keyword evidence="10" id="KW-0675">Receptor</keyword>